<dbReference type="EMBL" id="SRLH01000008">
    <property type="protein sequence ID" value="TGD56847.1"/>
    <property type="molecule type" value="Genomic_DNA"/>
</dbReference>
<name>A0A4Z0L3P9_9FLAO</name>
<gene>
    <name evidence="1" type="ORF">E4635_13690</name>
</gene>
<dbReference type="AlphaFoldDB" id="A0A4Z0L3P9"/>
<reference evidence="1 2" key="1">
    <citation type="submission" date="2019-04" db="EMBL/GenBank/DDBJ databases">
        <title>Flavobacterium sp. strain DS2-A Genome sequencing and assembly.</title>
        <authorList>
            <person name="Kim I."/>
        </authorList>
    </citation>
    <scope>NUCLEOTIDE SEQUENCE [LARGE SCALE GENOMIC DNA]</scope>
    <source>
        <strain evidence="1 2">DS2-A</strain>
    </source>
</reference>
<organism evidence="1 2">
    <name type="scientific">Flavobacterium humi</name>
    <dbReference type="NCBI Taxonomy" id="2562683"/>
    <lineage>
        <taxon>Bacteria</taxon>
        <taxon>Pseudomonadati</taxon>
        <taxon>Bacteroidota</taxon>
        <taxon>Flavobacteriia</taxon>
        <taxon>Flavobacteriales</taxon>
        <taxon>Flavobacteriaceae</taxon>
        <taxon>Flavobacterium</taxon>
    </lineage>
</organism>
<accession>A0A4Z0L3P9</accession>
<dbReference type="OrthoDB" id="1366422at2"/>
<dbReference type="RefSeq" id="WP_135527271.1">
    <property type="nucleotide sequence ID" value="NZ_SRLH01000008.1"/>
</dbReference>
<comment type="caution">
    <text evidence="1">The sequence shown here is derived from an EMBL/GenBank/DDBJ whole genome shotgun (WGS) entry which is preliminary data.</text>
</comment>
<evidence type="ECO:0000313" key="1">
    <source>
        <dbReference type="EMBL" id="TGD56847.1"/>
    </source>
</evidence>
<dbReference type="Proteomes" id="UP000297407">
    <property type="component" value="Unassembled WGS sequence"/>
</dbReference>
<sequence>MTFSDFIFNGKLGDLSVGGTTYGKTNLDLVQEEDGDIPGLYEVLNEEQYFQVSTIKNTIVGITFDFEYDTEKSYPIHYQENNYRIGFNTAYADFVAFLETSHIDFKSTTEEGNHTIFISESKLNLLFYNNLYKASVFDLDLYNTLTKNK</sequence>
<keyword evidence="2" id="KW-1185">Reference proteome</keyword>
<evidence type="ECO:0000313" key="2">
    <source>
        <dbReference type="Proteomes" id="UP000297407"/>
    </source>
</evidence>
<protein>
    <submittedName>
        <fullName evidence="1">Uncharacterized protein</fullName>
    </submittedName>
</protein>
<proteinExistence type="predicted"/>